<evidence type="ECO:0000256" key="1">
    <source>
        <dbReference type="SAM" id="MobiDB-lite"/>
    </source>
</evidence>
<comment type="caution">
    <text evidence="2">The sequence shown here is derived from an EMBL/GenBank/DDBJ whole genome shotgun (WGS) entry which is preliminary data.</text>
</comment>
<name>A0ABV3TSX9_9GAMM</name>
<dbReference type="Proteomes" id="UP001557484">
    <property type="component" value="Unassembled WGS sequence"/>
</dbReference>
<evidence type="ECO:0000313" key="2">
    <source>
        <dbReference type="EMBL" id="MEX1664385.1"/>
    </source>
</evidence>
<dbReference type="RefSeq" id="WP_368374508.1">
    <property type="nucleotide sequence ID" value="NZ_JBFRYB010000001.1"/>
</dbReference>
<protein>
    <submittedName>
        <fullName evidence="2">Uncharacterized protein</fullName>
    </submittedName>
</protein>
<organism evidence="2 3">
    <name type="scientific">Zhongshania arctica</name>
    <dbReference type="NCBI Taxonomy" id="3238302"/>
    <lineage>
        <taxon>Bacteria</taxon>
        <taxon>Pseudomonadati</taxon>
        <taxon>Pseudomonadota</taxon>
        <taxon>Gammaproteobacteria</taxon>
        <taxon>Cellvibrionales</taxon>
        <taxon>Spongiibacteraceae</taxon>
        <taxon>Zhongshania</taxon>
    </lineage>
</organism>
<proteinExistence type="predicted"/>
<sequence>MDPQSSWDDDGGYNEALGQPFNSPTIPDVLQNHFDAHVIPGPKNYRHTRPPSRIHMNAANACDPA</sequence>
<gene>
    <name evidence="2" type="ORF">AB4875_02730</name>
</gene>
<feature type="region of interest" description="Disordered" evidence="1">
    <location>
        <begin position="1"/>
        <end position="65"/>
    </location>
</feature>
<accession>A0ABV3TSX9</accession>
<reference evidence="2 3" key="1">
    <citation type="journal article" date="2011" name="Int. J. Syst. Evol. Microbiol.">
        <title>Zhongshania antarctica gen. nov., sp. nov. and Zhongshania guokunii sp. nov., gammaproteobacteria respectively isolated from coastal attached (fast) ice and surface seawater of the Antarctic.</title>
        <authorList>
            <person name="Li H.J."/>
            <person name="Zhang X.Y."/>
            <person name="Chen C.X."/>
            <person name="Zhang Y.J."/>
            <person name="Gao Z.M."/>
            <person name="Yu Y."/>
            <person name="Chen X.L."/>
            <person name="Chen B."/>
            <person name="Zhang Y.Z."/>
        </authorList>
    </citation>
    <scope>NUCLEOTIDE SEQUENCE [LARGE SCALE GENOMIC DNA]</scope>
    <source>
        <strain evidence="2 3">R06B22</strain>
    </source>
</reference>
<evidence type="ECO:0000313" key="3">
    <source>
        <dbReference type="Proteomes" id="UP001557484"/>
    </source>
</evidence>
<dbReference type="EMBL" id="JBFRYB010000001">
    <property type="protein sequence ID" value="MEX1664385.1"/>
    <property type="molecule type" value="Genomic_DNA"/>
</dbReference>
<keyword evidence="3" id="KW-1185">Reference proteome</keyword>